<evidence type="ECO:0000313" key="3">
    <source>
        <dbReference type="Proteomes" id="UP000218731"/>
    </source>
</evidence>
<reference evidence="1 3" key="1">
    <citation type="submission" date="2015-11" db="EMBL/GenBank/DDBJ databases">
        <title>Complete genome sequencing of a biphenyl-degrading bacterium, Pseudomonas putida KF715 (=NBRC110667).</title>
        <authorList>
            <person name="Suenaga H."/>
            <person name="Fujihara N."/>
            <person name="Watanabe T."/>
            <person name="Hirose J."/>
            <person name="Kimura N."/>
            <person name="Yamazoe A."/>
            <person name="Hosoyama A."/>
            <person name="Shimodaira J."/>
            <person name="Furukawa K."/>
        </authorList>
    </citation>
    <scope>NUCLEOTIDE SEQUENCE [LARGE SCALE GENOMIC DNA]</scope>
    <source>
        <strain evidence="1 3">KF715</strain>
        <plasmid evidence="1">pKF715B</plasmid>
        <plasmid evidence="3">Plasmid pkf715b dna</plasmid>
    </source>
</reference>
<evidence type="ECO:0000313" key="4">
    <source>
        <dbReference type="Proteomes" id="UP000237378"/>
    </source>
</evidence>
<evidence type="ECO:0000313" key="1">
    <source>
        <dbReference type="EMBL" id="BAW27191.1"/>
    </source>
</evidence>
<dbReference type="Proteomes" id="UP000237378">
    <property type="component" value="Unassembled WGS sequence"/>
</dbReference>
<keyword evidence="1" id="KW-0614">Plasmid</keyword>
<protein>
    <submittedName>
        <fullName evidence="1">Uncharacterized protein</fullName>
    </submittedName>
</protein>
<name>A0A1L7NP22_PSEPU</name>
<dbReference type="EMBL" id="AP015031">
    <property type="protein sequence ID" value="BAW27191.1"/>
    <property type="molecule type" value="Genomic_DNA"/>
</dbReference>
<geneLocation type="plasmid" evidence="3">
    <name>pkf715b dna</name>
</geneLocation>
<evidence type="ECO:0000313" key="2">
    <source>
        <dbReference type="EMBL" id="POF99732.1"/>
    </source>
</evidence>
<sequence>MLTEEPELISSYDDLRARPDFEEALAFFPHDQRRFGAVLAPYRFQDRVSCGIASCRQPHLTGYLISTSDGKETAIGGDCGRTHFGVSFNRERKRIDALIDRRRRIDTITAMIEGLGAMMPLIEQLDRDYQALVQLKQRLMGAIGTVTYQRLKGRAERGYAAIEKEVPMTEREAEAFFATSNRRPDDGLGWPTNTVVLARIDGLDFFKGDTKTLMISNLITPIRNLATTSPADVLTMKPRALGATAKWVGEVPMHLARAQAVVAAGNAFFSASNLQHLALLGASAAPLQLMIETL</sequence>
<dbReference type="Proteomes" id="UP000218731">
    <property type="component" value="Plasmid pKF715B"/>
</dbReference>
<dbReference type="AlphaFoldDB" id="A0A1L7NP22"/>
<organism evidence="1 3">
    <name type="scientific">Pseudomonas putida</name>
    <name type="common">Arthrobacter siderocapsulatus</name>
    <dbReference type="NCBI Taxonomy" id="303"/>
    <lineage>
        <taxon>Bacteria</taxon>
        <taxon>Pseudomonadati</taxon>
        <taxon>Pseudomonadota</taxon>
        <taxon>Gammaproteobacteria</taxon>
        <taxon>Pseudomonadales</taxon>
        <taxon>Pseudomonadaceae</taxon>
        <taxon>Pseudomonas</taxon>
    </lineage>
</organism>
<dbReference type="RefSeq" id="WP_016487012.1">
    <property type="nucleotide sequence ID" value="NZ_AP015031.1"/>
</dbReference>
<reference evidence="2 4" key="2">
    <citation type="submission" date="2016-08" db="EMBL/GenBank/DDBJ databases">
        <authorList>
            <person name="Seilhamer J.J."/>
        </authorList>
    </citation>
    <scope>NUCLEOTIDE SEQUENCE [LARGE SCALE GENOMIC DNA]</scope>
    <source>
        <strain evidence="2 4">KH-18-2</strain>
    </source>
</reference>
<dbReference type="EMBL" id="MING01000087">
    <property type="protein sequence ID" value="POF99732.1"/>
    <property type="molecule type" value="Genomic_DNA"/>
</dbReference>
<accession>A0A1L7NP22</accession>
<proteinExistence type="predicted"/>
<geneLocation type="plasmid" evidence="1">
    <name>pKF715B</name>
</geneLocation>
<gene>
    <name evidence="2" type="ORF">BGP82_28235</name>
    <name evidence="1" type="ORF">KF715C_pB850</name>
</gene>
<reference evidence="2 4" key="3">
    <citation type="submission" date="2018-03" db="EMBL/GenBank/DDBJ databases">
        <title>Draft genome of Pseudomonas putida strain KH-18-2.</title>
        <authorList>
            <person name="Yoshizawa S."/>
            <person name="Khan N.H."/>
            <person name="Nishimura M."/>
            <person name="Chiura H.X."/>
            <person name="Ogura Y."/>
            <person name="Hayashi T."/>
            <person name="Kogure K."/>
        </authorList>
    </citation>
    <scope>NUCLEOTIDE SEQUENCE [LARGE SCALE GENOMIC DNA]</scope>
    <source>
        <strain evidence="2 4">KH-18-2</strain>
    </source>
</reference>